<keyword evidence="3" id="KW-0963">Cytoplasm</keyword>
<keyword evidence="6" id="KW-0677">Repeat</keyword>
<evidence type="ECO:0000256" key="3">
    <source>
        <dbReference type="ARBA" id="ARBA00022490"/>
    </source>
</evidence>
<evidence type="ECO:0000256" key="5">
    <source>
        <dbReference type="ARBA" id="ARBA00022701"/>
    </source>
</evidence>
<evidence type="ECO:0000256" key="9">
    <source>
        <dbReference type="ARBA" id="ARBA00023175"/>
    </source>
</evidence>
<proteinExistence type="inferred from homology"/>
<comment type="similarity">
    <text evidence="2">Belongs to the dynein intermediate chain family.</text>
</comment>
<keyword evidence="8" id="KW-0969">Cilium</keyword>
<comment type="subcellular location">
    <subcellularLocation>
        <location evidence="1">Cytoplasm</location>
        <location evidence="1">Cytoskeleton</location>
        <location evidence="1">Cilium axoneme</location>
    </subcellularLocation>
</comment>
<evidence type="ECO:0000256" key="7">
    <source>
        <dbReference type="ARBA" id="ARBA00023017"/>
    </source>
</evidence>
<evidence type="ECO:0000256" key="2">
    <source>
        <dbReference type="ARBA" id="ARBA00011059"/>
    </source>
</evidence>
<keyword evidence="10" id="KW-0206">Cytoskeleton</keyword>
<protein>
    <submittedName>
        <fullName evidence="12">Uncharacterized protein</fullName>
    </submittedName>
</protein>
<accession>A0A158P1K7</accession>
<dbReference type="GO" id="GO:0036158">
    <property type="term" value="P:outer dynein arm assembly"/>
    <property type="evidence" value="ECO:0007669"/>
    <property type="project" value="TreeGrafter"/>
</dbReference>
<dbReference type="PANTHER" id="PTHR12442:SF7">
    <property type="entry name" value="DYNEIN AXONEMAL INTERMEDIATE CHAIN 2"/>
    <property type="match status" value="1"/>
</dbReference>
<dbReference type="EnsemblMetazoa" id="XM_012208275.1">
    <property type="protein sequence ID" value="XP_012063665.1"/>
    <property type="gene ID" value="LOC105626992"/>
</dbReference>
<dbReference type="KEGG" id="acep:105626992"/>
<dbReference type="AlphaFoldDB" id="A0A158P1K7"/>
<evidence type="ECO:0000313" key="12">
    <source>
        <dbReference type="EnsemblMetazoa" id="XP_012063665.1"/>
    </source>
</evidence>
<evidence type="ECO:0000256" key="11">
    <source>
        <dbReference type="ARBA" id="ARBA00023273"/>
    </source>
</evidence>
<evidence type="ECO:0000256" key="6">
    <source>
        <dbReference type="ARBA" id="ARBA00022737"/>
    </source>
</evidence>
<dbReference type="GO" id="GO:0036157">
    <property type="term" value="C:outer dynein arm"/>
    <property type="evidence" value="ECO:0007669"/>
    <property type="project" value="TreeGrafter"/>
</dbReference>
<dbReference type="GO" id="GO:0005874">
    <property type="term" value="C:microtubule"/>
    <property type="evidence" value="ECO:0007669"/>
    <property type="project" value="UniProtKB-KW"/>
</dbReference>
<evidence type="ECO:0000256" key="8">
    <source>
        <dbReference type="ARBA" id="ARBA00023069"/>
    </source>
</evidence>
<keyword evidence="13" id="KW-1185">Reference proteome</keyword>
<dbReference type="EMBL" id="ADTU01006443">
    <property type="status" value="NOT_ANNOTATED_CDS"/>
    <property type="molecule type" value="Genomic_DNA"/>
</dbReference>
<dbReference type="InterPro" id="IPR050687">
    <property type="entry name" value="Dynein_IC"/>
</dbReference>
<name>A0A158P1K7_ATTCE</name>
<evidence type="ECO:0000256" key="4">
    <source>
        <dbReference type="ARBA" id="ARBA00022574"/>
    </source>
</evidence>
<sequence>MEIKQVFLKTRAEFGKQCIFDICGPHLDEEIKPHPDAMAHYIIKSHCNVGMQHTKQFALHESCQNTRNPALKSVEFHITVLAIIPMEFQAQTVSIQTKSSGMFHFEGGWPKEINPKDEEVTTRFRRRVEKEEDWGPKLMNLFQKMEHNVLQNGALNIYEHYFDDIIPTELVKPRGLRTVNVYEDPQTPVRSVNNISWSPDEGSKMVVSYCFFGIEPDYSNIAYIWQIGRWKKRVKALTAFRRRT</sequence>
<dbReference type="OrthoDB" id="7536894at2759"/>
<evidence type="ECO:0000313" key="13">
    <source>
        <dbReference type="Proteomes" id="UP000005205"/>
    </source>
</evidence>
<keyword evidence="7" id="KW-0243">Dynein</keyword>
<gene>
    <name evidence="12" type="primary">105626992</name>
</gene>
<keyword evidence="4" id="KW-0853">WD repeat</keyword>
<dbReference type="Proteomes" id="UP000005205">
    <property type="component" value="Unassembled WGS sequence"/>
</dbReference>
<keyword evidence="9" id="KW-0505">Motor protein</keyword>
<dbReference type="STRING" id="12957.A0A158P1K7"/>
<keyword evidence="5" id="KW-0493">Microtubule</keyword>
<dbReference type="GO" id="GO:0045504">
    <property type="term" value="F:dynein heavy chain binding"/>
    <property type="evidence" value="ECO:0007669"/>
    <property type="project" value="TreeGrafter"/>
</dbReference>
<reference evidence="12" key="2">
    <citation type="submission" date="2016-04" db="UniProtKB">
        <authorList>
            <consortium name="EnsemblMetazoa"/>
        </authorList>
    </citation>
    <scope>IDENTIFICATION</scope>
</reference>
<organism evidence="12 13">
    <name type="scientific">Atta cephalotes</name>
    <name type="common">Leafcutter ant</name>
    <dbReference type="NCBI Taxonomy" id="12957"/>
    <lineage>
        <taxon>Eukaryota</taxon>
        <taxon>Metazoa</taxon>
        <taxon>Ecdysozoa</taxon>
        <taxon>Arthropoda</taxon>
        <taxon>Hexapoda</taxon>
        <taxon>Insecta</taxon>
        <taxon>Pterygota</taxon>
        <taxon>Neoptera</taxon>
        <taxon>Endopterygota</taxon>
        <taxon>Hymenoptera</taxon>
        <taxon>Apocrita</taxon>
        <taxon>Aculeata</taxon>
        <taxon>Formicoidea</taxon>
        <taxon>Formicidae</taxon>
        <taxon>Myrmicinae</taxon>
        <taxon>Atta</taxon>
    </lineage>
</organism>
<keyword evidence="11" id="KW-0966">Cell projection</keyword>
<evidence type="ECO:0000256" key="10">
    <source>
        <dbReference type="ARBA" id="ARBA00023212"/>
    </source>
</evidence>
<dbReference type="GO" id="GO:0003341">
    <property type="term" value="P:cilium movement"/>
    <property type="evidence" value="ECO:0007669"/>
    <property type="project" value="TreeGrafter"/>
</dbReference>
<dbReference type="InParanoid" id="A0A158P1K7"/>
<dbReference type="GO" id="GO:0045503">
    <property type="term" value="F:dynein light chain binding"/>
    <property type="evidence" value="ECO:0007669"/>
    <property type="project" value="TreeGrafter"/>
</dbReference>
<dbReference type="PANTHER" id="PTHR12442">
    <property type="entry name" value="DYNEIN INTERMEDIATE CHAIN"/>
    <property type="match status" value="1"/>
</dbReference>
<reference evidence="13" key="1">
    <citation type="journal article" date="2011" name="PLoS Genet.">
        <title>The genome sequence of the leaf-cutter ant Atta cephalotes reveals insights into its obligate symbiotic lifestyle.</title>
        <authorList>
            <person name="Suen G."/>
            <person name="Teiling C."/>
            <person name="Li L."/>
            <person name="Holt C."/>
            <person name="Abouheif E."/>
            <person name="Bornberg-Bauer E."/>
            <person name="Bouffard P."/>
            <person name="Caldera E.J."/>
            <person name="Cash E."/>
            <person name="Cavanaugh A."/>
            <person name="Denas O."/>
            <person name="Elhaik E."/>
            <person name="Fave M.J."/>
            <person name="Gadau J."/>
            <person name="Gibson J.D."/>
            <person name="Graur D."/>
            <person name="Grubbs K.J."/>
            <person name="Hagen D.E."/>
            <person name="Harkins T.T."/>
            <person name="Helmkampf M."/>
            <person name="Hu H."/>
            <person name="Johnson B.R."/>
            <person name="Kim J."/>
            <person name="Marsh S.E."/>
            <person name="Moeller J.A."/>
            <person name="Munoz-Torres M.C."/>
            <person name="Murphy M.C."/>
            <person name="Naughton M.C."/>
            <person name="Nigam S."/>
            <person name="Overson R."/>
            <person name="Rajakumar R."/>
            <person name="Reese J.T."/>
            <person name="Scott J.J."/>
            <person name="Smith C.R."/>
            <person name="Tao S."/>
            <person name="Tsutsui N.D."/>
            <person name="Viljakainen L."/>
            <person name="Wissler L."/>
            <person name="Yandell M.D."/>
            <person name="Zimmer F."/>
            <person name="Taylor J."/>
            <person name="Slater S.C."/>
            <person name="Clifton S.W."/>
            <person name="Warren W.C."/>
            <person name="Elsik C.G."/>
            <person name="Smith C.D."/>
            <person name="Weinstock G.M."/>
            <person name="Gerardo N.M."/>
            <person name="Currie C.R."/>
        </authorList>
    </citation>
    <scope>NUCLEOTIDE SEQUENCE [LARGE SCALE GENOMIC DNA]</scope>
</reference>
<evidence type="ECO:0000256" key="1">
    <source>
        <dbReference type="ARBA" id="ARBA00004430"/>
    </source>
</evidence>